<dbReference type="GO" id="GO:0016747">
    <property type="term" value="F:acyltransferase activity, transferring groups other than amino-acyl groups"/>
    <property type="evidence" value="ECO:0007669"/>
    <property type="project" value="InterPro"/>
</dbReference>
<protein>
    <submittedName>
        <fullName evidence="2">Acyl-CoA N-acyltransferase</fullName>
    </submittedName>
</protein>
<sequence length="229" mass="26132">MAYQISEANLSDAHAIASLFSISWTSSFANLLYGEFNPQDLANTLAAKITEQMVEPTTKFIVARSETERVVSVAQWTVPVDNESVNRETREEKEERERFEDELYWKKLPDSSNKDLLMDFNGGLRRLKEETLQGKKFFYLGNLATHREHRGKGLASKLIEWTFPQADEKAHLVYLETASDNPARRLYEKLGFRETGRSTIDDLSRYGGEGSHTHVALIRYPNISADTGH</sequence>
<dbReference type="AlphaFoldDB" id="A0A9P4QZD7"/>
<feature type="domain" description="N-acetyltransferase" evidence="1">
    <location>
        <begin position="83"/>
        <end position="222"/>
    </location>
</feature>
<proteinExistence type="predicted"/>
<accession>A0A9P4QZD7</accession>
<dbReference type="InterPro" id="IPR052523">
    <property type="entry name" value="Trichothecene_AcTrans"/>
</dbReference>
<dbReference type="Pfam" id="PF13508">
    <property type="entry name" value="Acetyltransf_7"/>
    <property type="match status" value="1"/>
</dbReference>
<dbReference type="Gene3D" id="3.40.630.30">
    <property type="match status" value="1"/>
</dbReference>
<comment type="caution">
    <text evidence="2">The sequence shown here is derived from an EMBL/GenBank/DDBJ whole genome shotgun (WGS) entry which is preliminary data.</text>
</comment>
<dbReference type="Proteomes" id="UP000799444">
    <property type="component" value="Unassembled WGS sequence"/>
</dbReference>
<evidence type="ECO:0000313" key="2">
    <source>
        <dbReference type="EMBL" id="KAF2734245.1"/>
    </source>
</evidence>
<dbReference type="EMBL" id="ML996150">
    <property type="protein sequence ID" value="KAF2734245.1"/>
    <property type="molecule type" value="Genomic_DNA"/>
</dbReference>
<name>A0A9P4QZD7_9PLEO</name>
<dbReference type="PANTHER" id="PTHR42791">
    <property type="entry name" value="GNAT FAMILY ACETYLTRANSFERASE"/>
    <property type="match status" value="1"/>
</dbReference>
<evidence type="ECO:0000259" key="1">
    <source>
        <dbReference type="PROSITE" id="PS51186"/>
    </source>
</evidence>
<dbReference type="OrthoDB" id="410198at2759"/>
<organism evidence="2 3">
    <name type="scientific">Polyplosphaeria fusca</name>
    <dbReference type="NCBI Taxonomy" id="682080"/>
    <lineage>
        <taxon>Eukaryota</taxon>
        <taxon>Fungi</taxon>
        <taxon>Dikarya</taxon>
        <taxon>Ascomycota</taxon>
        <taxon>Pezizomycotina</taxon>
        <taxon>Dothideomycetes</taxon>
        <taxon>Pleosporomycetidae</taxon>
        <taxon>Pleosporales</taxon>
        <taxon>Tetraplosphaeriaceae</taxon>
        <taxon>Polyplosphaeria</taxon>
    </lineage>
</organism>
<keyword evidence="3" id="KW-1185">Reference proteome</keyword>
<dbReference type="InterPro" id="IPR016181">
    <property type="entry name" value="Acyl_CoA_acyltransferase"/>
</dbReference>
<dbReference type="CDD" id="cd04301">
    <property type="entry name" value="NAT_SF"/>
    <property type="match status" value="1"/>
</dbReference>
<dbReference type="SUPFAM" id="SSF55729">
    <property type="entry name" value="Acyl-CoA N-acyltransferases (Nat)"/>
    <property type="match status" value="1"/>
</dbReference>
<evidence type="ECO:0000313" key="3">
    <source>
        <dbReference type="Proteomes" id="UP000799444"/>
    </source>
</evidence>
<dbReference type="PANTHER" id="PTHR42791:SF1">
    <property type="entry name" value="N-ACETYLTRANSFERASE DOMAIN-CONTAINING PROTEIN"/>
    <property type="match status" value="1"/>
</dbReference>
<gene>
    <name evidence="2" type="ORF">EJ04DRAFT_512620</name>
</gene>
<reference evidence="2" key="1">
    <citation type="journal article" date="2020" name="Stud. Mycol.">
        <title>101 Dothideomycetes genomes: a test case for predicting lifestyles and emergence of pathogens.</title>
        <authorList>
            <person name="Haridas S."/>
            <person name="Albert R."/>
            <person name="Binder M."/>
            <person name="Bloem J."/>
            <person name="Labutti K."/>
            <person name="Salamov A."/>
            <person name="Andreopoulos B."/>
            <person name="Baker S."/>
            <person name="Barry K."/>
            <person name="Bills G."/>
            <person name="Bluhm B."/>
            <person name="Cannon C."/>
            <person name="Castanera R."/>
            <person name="Culley D."/>
            <person name="Daum C."/>
            <person name="Ezra D."/>
            <person name="Gonzalez J."/>
            <person name="Henrissat B."/>
            <person name="Kuo A."/>
            <person name="Liang C."/>
            <person name="Lipzen A."/>
            <person name="Lutzoni F."/>
            <person name="Magnuson J."/>
            <person name="Mondo S."/>
            <person name="Nolan M."/>
            <person name="Ohm R."/>
            <person name="Pangilinan J."/>
            <person name="Park H.-J."/>
            <person name="Ramirez L."/>
            <person name="Alfaro M."/>
            <person name="Sun H."/>
            <person name="Tritt A."/>
            <person name="Yoshinaga Y."/>
            <person name="Zwiers L.-H."/>
            <person name="Turgeon B."/>
            <person name="Goodwin S."/>
            <person name="Spatafora J."/>
            <person name="Crous P."/>
            <person name="Grigoriev I."/>
        </authorList>
    </citation>
    <scope>NUCLEOTIDE SEQUENCE</scope>
    <source>
        <strain evidence="2">CBS 125425</strain>
    </source>
</reference>
<dbReference type="PROSITE" id="PS51186">
    <property type="entry name" value="GNAT"/>
    <property type="match status" value="1"/>
</dbReference>
<dbReference type="InterPro" id="IPR000182">
    <property type="entry name" value="GNAT_dom"/>
</dbReference>